<feature type="region of interest" description="Disordered" evidence="2">
    <location>
        <begin position="1546"/>
        <end position="1573"/>
    </location>
</feature>
<dbReference type="EMBL" id="UYJE01003435">
    <property type="protein sequence ID" value="VDI19316.1"/>
    <property type="molecule type" value="Genomic_DNA"/>
</dbReference>
<keyword evidence="1" id="KW-0009">Actin-binding</keyword>
<dbReference type="Pfam" id="PF24959">
    <property type="entry name" value="FH3_FHOD1-3"/>
    <property type="match status" value="1"/>
</dbReference>
<feature type="region of interest" description="Disordered" evidence="2">
    <location>
        <begin position="1385"/>
        <end position="1513"/>
    </location>
</feature>
<dbReference type="PROSITE" id="PS51232">
    <property type="entry name" value="GBD_FH3"/>
    <property type="match status" value="1"/>
</dbReference>
<feature type="compositionally biased region" description="Polar residues" evidence="2">
    <location>
        <begin position="1313"/>
        <end position="1334"/>
    </location>
</feature>
<dbReference type="GO" id="GO:0005737">
    <property type="term" value="C:cytoplasm"/>
    <property type="evidence" value="ECO:0007669"/>
    <property type="project" value="TreeGrafter"/>
</dbReference>
<feature type="compositionally biased region" description="Basic and acidic residues" evidence="2">
    <location>
        <begin position="618"/>
        <end position="631"/>
    </location>
</feature>
<feature type="compositionally biased region" description="Polar residues" evidence="2">
    <location>
        <begin position="680"/>
        <end position="697"/>
    </location>
</feature>
<proteinExistence type="predicted"/>
<feature type="compositionally biased region" description="Low complexity" evidence="2">
    <location>
        <begin position="165"/>
        <end position="187"/>
    </location>
</feature>
<protein>
    <recommendedName>
        <fullName evidence="7">FH1/FH2 domain-containing protein 3</fullName>
    </recommendedName>
</protein>
<feature type="compositionally biased region" description="Basic and acidic residues" evidence="2">
    <location>
        <begin position="585"/>
        <end position="608"/>
    </location>
</feature>
<feature type="compositionally biased region" description="Basic and acidic residues" evidence="2">
    <location>
        <begin position="59"/>
        <end position="72"/>
    </location>
</feature>
<feature type="region of interest" description="Disordered" evidence="2">
    <location>
        <begin position="1278"/>
        <end position="1338"/>
    </location>
</feature>
<dbReference type="Pfam" id="PF18382">
    <property type="entry name" value="Formin_GBD_N"/>
    <property type="match status" value="1"/>
</dbReference>
<gene>
    <name evidence="5" type="ORF">MGAL_10B036805</name>
</gene>
<feature type="compositionally biased region" description="Low complexity" evidence="2">
    <location>
        <begin position="43"/>
        <end position="58"/>
    </location>
</feature>
<comment type="caution">
    <text evidence="5">The sequence shown here is derived from an EMBL/GenBank/DDBJ whole genome shotgun (WGS) entry which is preliminary data.</text>
</comment>
<feature type="compositionally biased region" description="Polar residues" evidence="2">
    <location>
        <begin position="1399"/>
        <end position="1416"/>
    </location>
</feature>
<dbReference type="PANTHER" id="PTHR45920:SF4">
    <property type="entry name" value="FORMIN HOMOLOGY 2 DOMAIN CONTAINING, ISOFORM I"/>
    <property type="match status" value="1"/>
</dbReference>
<dbReference type="GO" id="GO:0005856">
    <property type="term" value="C:cytoskeleton"/>
    <property type="evidence" value="ECO:0007669"/>
    <property type="project" value="TreeGrafter"/>
</dbReference>
<dbReference type="Gene3D" id="1.20.58.2220">
    <property type="entry name" value="Formin, FH2 domain"/>
    <property type="match status" value="1"/>
</dbReference>
<feature type="compositionally biased region" description="Basic and acidic residues" evidence="2">
    <location>
        <begin position="551"/>
        <end position="562"/>
    </location>
</feature>
<feature type="compositionally biased region" description="Polar residues" evidence="2">
    <location>
        <begin position="797"/>
        <end position="808"/>
    </location>
</feature>
<dbReference type="InterPro" id="IPR056771">
    <property type="entry name" value="FH3_FHOD1-3-like"/>
</dbReference>
<feature type="domain" description="FH2" evidence="4">
    <location>
        <begin position="1774"/>
        <end position="2170"/>
    </location>
</feature>
<evidence type="ECO:0008006" key="7">
    <source>
        <dbReference type="Google" id="ProtNLM"/>
    </source>
</evidence>
<feature type="compositionally biased region" description="Basic residues" evidence="2">
    <location>
        <begin position="293"/>
        <end position="313"/>
    </location>
</feature>
<dbReference type="InterPro" id="IPR015425">
    <property type="entry name" value="FH2_Formin"/>
</dbReference>
<name>A0A8B6DIS2_MYTGA</name>
<evidence type="ECO:0000313" key="5">
    <source>
        <dbReference type="EMBL" id="VDI19316.1"/>
    </source>
</evidence>
<feature type="region of interest" description="Disordered" evidence="2">
    <location>
        <begin position="1"/>
        <end position="770"/>
    </location>
</feature>
<dbReference type="InterPro" id="IPR041387">
    <property type="entry name" value="FHOD1_GBD_N"/>
</dbReference>
<feature type="compositionally biased region" description="Low complexity" evidence="2">
    <location>
        <begin position="1"/>
        <end position="20"/>
    </location>
</feature>
<feature type="region of interest" description="Disordered" evidence="2">
    <location>
        <begin position="1353"/>
        <end position="1372"/>
    </location>
</feature>
<feature type="compositionally biased region" description="Basic and acidic residues" evidence="2">
    <location>
        <begin position="664"/>
        <end position="679"/>
    </location>
</feature>
<organism evidence="5 6">
    <name type="scientific">Mytilus galloprovincialis</name>
    <name type="common">Mediterranean mussel</name>
    <dbReference type="NCBI Taxonomy" id="29158"/>
    <lineage>
        <taxon>Eukaryota</taxon>
        <taxon>Metazoa</taxon>
        <taxon>Spiralia</taxon>
        <taxon>Lophotrochozoa</taxon>
        <taxon>Mollusca</taxon>
        <taxon>Bivalvia</taxon>
        <taxon>Autobranchia</taxon>
        <taxon>Pteriomorphia</taxon>
        <taxon>Mytilida</taxon>
        <taxon>Mytiloidea</taxon>
        <taxon>Mytilidae</taxon>
        <taxon>Mytilinae</taxon>
        <taxon>Mytilus</taxon>
    </lineage>
</organism>
<keyword evidence="6" id="KW-1185">Reference proteome</keyword>
<feature type="non-terminal residue" evidence="5">
    <location>
        <position position="1"/>
    </location>
</feature>
<dbReference type="SMART" id="SM00498">
    <property type="entry name" value="FH2"/>
    <property type="match status" value="1"/>
</dbReference>
<evidence type="ECO:0000256" key="2">
    <source>
        <dbReference type="SAM" id="MobiDB-lite"/>
    </source>
</evidence>
<feature type="non-terminal residue" evidence="5">
    <location>
        <position position="2174"/>
    </location>
</feature>
<dbReference type="GO" id="GO:0030866">
    <property type="term" value="P:cortical actin cytoskeleton organization"/>
    <property type="evidence" value="ECO:0007669"/>
    <property type="project" value="TreeGrafter"/>
</dbReference>
<feature type="compositionally biased region" description="Basic and acidic residues" evidence="2">
    <location>
        <begin position="707"/>
        <end position="733"/>
    </location>
</feature>
<dbReference type="FunFam" id="1.25.10.10:FF:000056">
    <property type="entry name" value="FH1/FH2 domain-containing protein 3 isoform X1"/>
    <property type="match status" value="1"/>
</dbReference>
<dbReference type="PROSITE" id="PS51444">
    <property type="entry name" value="FH2"/>
    <property type="match status" value="1"/>
</dbReference>
<dbReference type="Pfam" id="PF02181">
    <property type="entry name" value="FH2"/>
    <property type="match status" value="1"/>
</dbReference>
<feature type="compositionally biased region" description="Polar residues" evidence="2">
    <location>
        <begin position="193"/>
        <end position="207"/>
    </location>
</feature>
<sequence>PSFDRGYGSLSSSRSHGSLYDNVGTSYASKYGGTGKTSSYLTPSYGSSPPKSYTPSSSSRDKSYSQGQKDKAYTPTNRYSGYSVGSGIGVRDRIQKFAGGESRGNKEMYTPLHSVRGTSQSRDGPGWDKYSTRTTSSDPYANRSGYLSDYGGSNRSLASYDRGSSRSGRSYGGPPSRESSPISSRSSRYGDYTSASPYSTYESSPSVSRRFDRQQSVDYSPRREPDGSHRRRDSINEHIKPPPPPSKRREKITSDETDTDDSAPEAEKDGSKGRFKISRGTSPMHEGETPRREQKKNKIRDRKAIARTKRIRNTTREIRRENIYKEFKEMADASVQTNDVAPKKARSTTGEKSWRQSVYGDEAEEKRGRPNPRTSTPMSATDKRSSRNSQISDRESRPDYNRSSSRESILDDNQSRRRRTNSREILDVPGVHDEQPPPLPPRRLRSREMLDAPDPEAPLTPETISLRDSIAKVHEWKQQLPEPDSYYGDRLTAKPLKGRRLDGKAPSDHSEEYFSAQDYPPPPPHKTSRDVSPDRGRTGREQRQSGGYYRTDSRADSVRSTRENSPSYSRDTSPNRLRSRPRRNLSREHSIDNVFDDDPRLPNKDFRKSALNKSESNYFEKGDPDGVRYRNQDGVPIKGNRKSGSSSDAFSRDDSPNRARRMRREGSREDIIDDRRPGHTSDSSNFGFNREGSPNRNQGRRVRSRQNSREDMLDDRKHSRPNSREGMIDDRRSNMSSRSNSRHNSREDVLDDRGKRFSARDRPHSLAVSNESLAHLSNEGSLRSINSVVTDDGTVKKSPSSAFSNENQALPDIVNGGKLSPRKDKSGYINQKQDIDHVLDEVHGAPSDLSRRIGSRGPRPSSADGYYMDSKNIDEVLNRRSQNLMDTPVPKIPTPLKPSPNVLEEKLVDIDSPIIPKKAAIANAPPNRGSDARMRRTISETGQLMWDTLKKNKGSVTITDILRICEKPTSKVIRVPGVTEGFSDVNFKGFPSANEMLENSGVDVKKLEDCALQIYRYHNGTQGDYGTYLDLETNLDEQGEELEGFQDQRKNALILRTQLTVRVHAVIEKLLNSHGRELRRALFSLKQIFQDDKDLVHEFVNNDGLDCLIKVGSEADQNYQNYILRALGQVMLYVDGMNGVINHNETIQWLYSLLSSKFRLVVKTSLKLLLVFVEYTETNTMLLLQAINSVDKRRGLSPWTNIMSILDEKDGGDTELLIYSMTLVNKVLSAIPDQDTFYDVTDALEELEMERVTQRHIMRNGADLDLIGQFQLYESALKHEDQVEEEEEVQGEHLRRTPRTKSDADGVRKSRRYSTGIQQKKLQGKNRSVPSLLTLQDEKKPAAERYAELRNQSIQNASLPPENIQDQMPDPNRKRRTRLDEMIQDVEPPDKLAEMPKNIQVNGTAELSPKSQNNMTRTRRDRRERQRSFLKDQEHENIRQRVVNRNGDRSSVASNSSTDTCSSDNNMPPAVDIPRETATTNYSQPLGENERLGDDGRQKSHGYSINKQNDIEMRNNKYNESQNALEQNNNELSPNSSNSRWLQYMQKTKEEEDKAKERELTEKLQSQQHPDVDVLKNRGESVSNLKDALSQNNGGIPMMKPQENYDDNRIQSNIDRFQQKPEIQNGREKQAPKGDLSGLISKAKEGLVVKPNEPPKPKPTTPEIVLTESDLQWDKLKKRLHRPLKIKDLDFTDLCDDEDIDVFAPVPFAGGPPGIGGIPPPPPPFGIGGPPPPPPPPGMGIPPPPGLPGGIPPPPPMFGGGPQNNVDLNLPPAPGSTLKKKKKTLKLHWREVKTEQPHPITKGDTVWKDLIDVKVDPDKLEHLFETRMSEIKQKVSKAEAAGKKEINVLDPKRSNAINIGLTVLPPPRTIKAGILKMDNSIMNKEGIEKILTSMIPTEEEKGKILEAQMANPDIPLGTAEQFLLTLSSISELQARLSLWLFKLDYEVIESEVAEPLSDLKKGIDELRNNKTFKCILSVVLTIGNFLNGASARGFSIDYLTKIPEVKDTVHKHSLLHHLCSIINEQFPDTTDLYSDIGTLARCSRVDWDELANKLNRLESDCKASWDHLRAIAKHDGSSSSSIKSKLSEFLADAAERIMILKIVHRRVCHRYTKLLLYMGLPTHTAKDLKVNAFCKIVSEFSLEYRTTREKVIQQLQKRANQRERKKTRGKMIVD</sequence>
<dbReference type="Proteomes" id="UP000596742">
    <property type="component" value="Unassembled WGS sequence"/>
</dbReference>
<feature type="compositionally biased region" description="Basic and acidic residues" evidence="2">
    <location>
        <begin position="527"/>
        <end position="543"/>
    </location>
</feature>
<dbReference type="InterPro" id="IPR016024">
    <property type="entry name" value="ARM-type_fold"/>
</dbReference>
<evidence type="ECO:0000259" key="3">
    <source>
        <dbReference type="PROSITE" id="PS51232"/>
    </source>
</evidence>
<dbReference type="SUPFAM" id="SSF48371">
    <property type="entry name" value="ARM repeat"/>
    <property type="match status" value="1"/>
</dbReference>
<feature type="compositionally biased region" description="Basic and acidic residues" evidence="2">
    <location>
        <begin position="744"/>
        <end position="764"/>
    </location>
</feature>
<dbReference type="Gene3D" id="1.25.10.10">
    <property type="entry name" value="Leucine-rich Repeat Variant"/>
    <property type="match status" value="1"/>
</dbReference>
<feature type="compositionally biased region" description="Basic and acidic residues" evidence="2">
    <location>
        <begin position="209"/>
        <end position="240"/>
    </location>
</feature>
<accession>A0A8B6DIS2</accession>
<dbReference type="OrthoDB" id="9806920at2759"/>
<feature type="compositionally biased region" description="Basic and acidic residues" evidence="2">
    <location>
        <begin position="392"/>
        <end position="435"/>
    </location>
</feature>
<evidence type="ECO:0000256" key="1">
    <source>
        <dbReference type="ARBA" id="ARBA00023203"/>
    </source>
</evidence>
<dbReference type="InterPro" id="IPR042201">
    <property type="entry name" value="FH2_Formin_sf"/>
</dbReference>
<feature type="domain" description="GBD/FH3" evidence="3">
    <location>
        <begin position="999"/>
        <end position="1365"/>
    </location>
</feature>
<evidence type="ECO:0000259" key="4">
    <source>
        <dbReference type="PROSITE" id="PS51444"/>
    </source>
</evidence>
<dbReference type="InterPro" id="IPR014768">
    <property type="entry name" value="GBD/FH3_dom"/>
</dbReference>
<feature type="compositionally biased region" description="Basic and acidic residues" evidence="2">
    <location>
        <begin position="1290"/>
        <end position="1308"/>
    </location>
</feature>
<feature type="compositionally biased region" description="Basic and acidic residues" evidence="2">
    <location>
        <begin position="1547"/>
        <end position="1562"/>
    </location>
</feature>
<feature type="compositionally biased region" description="Polar residues" evidence="2">
    <location>
        <begin position="563"/>
        <end position="572"/>
    </location>
</feature>
<feature type="compositionally biased region" description="Basic and acidic residues" evidence="2">
    <location>
        <begin position="314"/>
        <end position="331"/>
    </location>
</feature>
<feature type="compositionally biased region" description="Basic and acidic residues" evidence="2">
    <location>
        <begin position="499"/>
        <end position="512"/>
    </location>
</feature>
<dbReference type="GO" id="GO:0051015">
    <property type="term" value="F:actin filament binding"/>
    <property type="evidence" value="ECO:0007669"/>
    <property type="project" value="TreeGrafter"/>
</dbReference>
<feature type="region of interest" description="Disordered" evidence="2">
    <location>
        <begin position="847"/>
        <end position="867"/>
    </location>
</feature>
<feature type="compositionally biased region" description="Polar residues" evidence="2">
    <location>
        <begin position="1477"/>
        <end position="1486"/>
    </location>
</feature>
<feature type="compositionally biased region" description="Basic and acidic residues" evidence="2">
    <location>
        <begin position="1488"/>
        <end position="1498"/>
    </location>
</feature>
<dbReference type="InterPro" id="IPR011989">
    <property type="entry name" value="ARM-like"/>
</dbReference>
<feature type="region of interest" description="Disordered" evidence="2">
    <location>
        <begin position="796"/>
        <end position="822"/>
    </location>
</feature>
<reference evidence="5" key="1">
    <citation type="submission" date="2018-11" db="EMBL/GenBank/DDBJ databases">
        <authorList>
            <person name="Alioto T."/>
            <person name="Alioto T."/>
        </authorList>
    </citation>
    <scope>NUCLEOTIDE SEQUENCE</scope>
</reference>
<evidence type="ECO:0000313" key="6">
    <source>
        <dbReference type="Proteomes" id="UP000596742"/>
    </source>
</evidence>
<dbReference type="PANTHER" id="PTHR45920">
    <property type="entry name" value="FORMIN HOMOLOGY 2 DOMAIN CONTAINING, ISOFORM I"/>
    <property type="match status" value="1"/>
</dbReference>
<feature type="compositionally biased region" description="Basic and acidic residues" evidence="2">
    <location>
        <begin position="1421"/>
        <end position="1439"/>
    </location>
</feature>
<feature type="compositionally biased region" description="Low complexity" evidence="2">
    <location>
        <begin position="1449"/>
        <end position="1466"/>
    </location>
</feature>
<dbReference type="SUPFAM" id="SSF101447">
    <property type="entry name" value="Formin homology 2 domain (FH2 domain)"/>
    <property type="match status" value="1"/>
</dbReference>
<feature type="compositionally biased region" description="Acidic residues" evidence="2">
    <location>
        <begin position="255"/>
        <end position="264"/>
    </location>
</feature>